<dbReference type="NCBIfam" id="TIGR00459">
    <property type="entry name" value="aspS_bact"/>
    <property type="match status" value="1"/>
</dbReference>
<comment type="similarity">
    <text evidence="1">Belongs to the class-II aminoacyl-tRNA synthetase family. Type 1 subfamily.</text>
</comment>
<evidence type="ECO:0000256" key="1">
    <source>
        <dbReference type="ARBA" id="ARBA00006303"/>
    </source>
</evidence>
<keyword evidence="9" id="KW-1185">Reference proteome</keyword>
<evidence type="ECO:0000313" key="9">
    <source>
        <dbReference type="Proteomes" id="UP000001303"/>
    </source>
</evidence>
<dbReference type="PANTHER" id="PTHR22594">
    <property type="entry name" value="ASPARTYL/LYSYL-TRNA SYNTHETASE"/>
    <property type="match status" value="1"/>
</dbReference>
<keyword evidence="3" id="KW-0547">Nucleotide-binding</keyword>
<dbReference type="InterPro" id="IPR004524">
    <property type="entry name" value="Asp-tRNA-ligase_1"/>
</dbReference>
<dbReference type="STRING" id="871271.ZICARI_053"/>
<dbReference type="GO" id="GO:0004815">
    <property type="term" value="F:aspartate-tRNA ligase activity"/>
    <property type="evidence" value="ECO:0007669"/>
    <property type="project" value="TreeGrafter"/>
</dbReference>
<dbReference type="Gene3D" id="3.30.930.10">
    <property type="entry name" value="Bira Bifunctional Protein, Domain 2"/>
    <property type="match status" value="1"/>
</dbReference>
<keyword evidence="4" id="KW-0067">ATP-binding</keyword>
<dbReference type="HOGENOM" id="CLU_014330_3_2_4"/>
<dbReference type="NCBIfam" id="NF001750">
    <property type="entry name" value="PRK00476.1"/>
    <property type="match status" value="1"/>
</dbReference>
<reference evidence="8 9" key="1">
    <citation type="journal article" date="2010" name="Genome Biol. Evol.">
        <title>Functional convergence in reduced genomes of bacterial symbionts spanning 200 My of evolution.</title>
        <authorList>
            <person name="McCutcheon J.P."/>
            <person name="Moran N.A."/>
        </authorList>
    </citation>
    <scope>NUCLEOTIDE SEQUENCE [LARGE SCALE GENOMIC DNA]</scope>
    <source>
        <strain evidence="8 9">CARI</strain>
    </source>
</reference>
<dbReference type="GO" id="GO:0005737">
    <property type="term" value="C:cytoplasm"/>
    <property type="evidence" value="ECO:0007669"/>
    <property type="project" value="InterPro"/>
</dbReference>
<dbReference type="InterPro" id="IPR006195">
    <property type="entry name" value="aa-tRNA-synth_II"/>
</dbReference>
<dbReference type="SUPFAM" id="SSF55261">
    <property type="entry name" value="GAD domain-like"/>
    <property type="match status" value="1"/>
</dbReference>
<dbReference type="PRINTS" id="PR01042">
    <property type="entry name" value="TRNASYNTHASP"/>
</dbReference>
<proteinExistence type="inferred from homology"/>
<dbReference type="PROSITE" id="PS50862">
    <property type="entry name" value="AA_TRNA_LIGASE_II"/>
    <property type="match status" value="1"/>
</dbReference>
<dbReference type="GO" id="GO:0003676">
    <property type="term" value="F:nucleic acid binding"/>
    <property type="evidence" value="ECO:0007669"/>
    <property type="project" value="InterPro"/>
</dbReference>
<keyword evidence="2" id="KW-0436">Ligase</keyword>
<evidence type="ECO:0000313" key="8">
    <source>
        <dbReference type="EMBL" id="ADM89676.1"/>
    </source>
</evidence>
<dbReference type="InterPro" id="IPR004364">
    <property type="entry name" value="Aa-tRNA-synt_II"/>
</dbReference>
<evidence type="ECO:0000256" key="5">
    <source>
        <dbReference type="ARBA" id="ARBA00022917"/>
    </source>
</evidence>
<dbReference type="AlphaFoldDB" id="E0TIP9"/>
<dbReference type="EMBL" id="CP002161">
    <property type="protein sequence ID" value="ADM89676.1"/>
    <property type="molecule type" value="Genomic_DNA"/>
</dbReference>
<dbReference type="KEGG" id="zin:ZICARI_053"/>
<evidence type="ECO:0000259" key="7">
    <source>
        <dbReference type="PROSITE" id="PS50862"/>
    </source>
</evidence>
<name>E0TIP9_ZINIC</name>
<protein>
    <submittedName>
        <fullName evidence="8">Putative aspartyl-tRNA synthetase</fullName>
    </submittedName>
</protein>
<dbReference type="GO" id="GO:0005524">
    <property type="term" value="F:ATP binding"/>
    <property type="evidence" value="ECO:0007669"/>
    <property type="project" value="UniProtKB-KW"/>
</dbReference>
<dbReference type="Gene3D" id="2.40.50.140">
    <property type="entry name" value="Nucleic acid-binding proteins"/>
    <property type="match status" value="1"/>
</dbReference>
<dbReference type="InterPro" id="IPR004365">
    <property type="entry name" value="NA-bd_OB_tRNA"/>
</dbReference>
<dbReference type="SUPFAM" id="SSF55681">
    <property type="entry name" value="Class II aaRS and biotin synthetases"/>
    <property type="match status" value="1"/>
</dbReference>
<dbReference type="PANTHER" id="PTHR22594:SF5">
    <property type="entry name" value="ASPARTATE--TRNA LIGASE, MITOCHONDRIAL"/>
    <property type="match status" value="1"/>
</dbReference>
<evidence type="ECO:0000256" key="4">
    <source>
        <dbReference type="ARBA" id="ARBA00022840"/>
    </source>
</evidence>
<gene>
    <name evidence="8" type="primary">aspS</name>
    <name evidence="8" type="ordered locus">ZICARI_053</name>
</gene>
<dbReference type="SUPFAM" id="SSF50249">
    <property type="entry name" value="Nucleic acid-binding proteins"/>
    <property type="match status" value="1"/>
</dbReference>
<evidence type="ECO:0000256" key="6">
    <source>
        <dbReference type="ARBA" id="ARBA00023146"/>
    </source>
</evidence>
<dbReference type="InterPro" id="IPR045864">
    <property type="entry name" value="aa-tRNA-synth_II/BPL/LPL"/>
</dbReference>
<sequence length="567" mass="68598">MFLRNKFCGIINKKFINKIKYLYGWINNIRKHGNIIFFDLRDRSGIIQIIIKKKIKYFYKIIKKIKNEYCIEILGIIFNRINKNINYKIFTGEIEIYILNIKILNKCKKKIINFNKKNNNEKNKLKNRIFYLRKNKIYNNFYIKNKIINIIRNFLNKNNFIEVETPILSKITLGGSKEFLTFSKNNKNKFFALAQSPQIFKQLLMISNFDRYYQIAKCFRNENLRKDRQPEFTQIDCEMSFMNKKEIIFFFEKLIKKIFKKILNINFIKPFKILKFKKSIKYYGTDKPDLRINLKLLCFKNIFFINNKYIKKIFFIKILNGSRMKIKDINYYINYINKFNIYFLIIIKIKKYFIFKKYFLKINKYINEEFFFKLLKKNNVKINDIILIFITNKKKIYKFINKLILKIGYSNFSKKNKIFINKIIPLWIINFPLFKKNNNNIKSYHHIFTSPLKKKFNKKNIFKIFSKSYDLVINGVEIGGGSIRIYKHKLQNKIFKILNINKKSIKSKFNFFLNSLKLSTPPHGGIAFGIDRLLYIILNLKSIREVIAFPKTQKFKCLLTKCPNYIK</sequence>
<dbReference type="InterPro" id="IPR004115">
    <property type="entry name" value="GAD-like_sf"/>
</dbReference>
<feature type="domain" description="Aminoacyl-transfer RNA synthetases class-II family profile" evidence="7">
    <location>
        <begin position="141"/>
        <end position="550"/>
    </location>
</feature>
<evidence type="ECO:0000256" key="3">
    <source>
        <dbReference type="ARBA" id="ARBA00022741"/>
    </source>
</evidence>
<keyword evidence="5" id="KW-0648">Protein biosynthesis</keyword>
<dbReference type="Pfam" id="PF00152">
    <property type="entry name" value="tRNA-synt_2"/>
    <property type="match status" value="1"/>
</dbReference>
<keyword evidence="6 8" id="KW-0030">Aminoacyl-tRNA synthetase</keyword>
<dbReference type="Proteomes" id="UP000001303">
    <property type="component" value="Chromosome"/>
</dbReference>
<accession>E0TIP9</accession>
<dbReference type="InterPro" id="IPR012340">
    <property type="entry name" value="NA-bd_OB-fold"/>
</dbReference>
<dbReference type="InterPro" id="IPR002312">
    <property type="entry name" value="Asp/Asn-tRNA-synth_IIb"/>
</dbReference>
<dbReference type="Pfam" id="PF01336">
    <property type="entry name" value="tRNA_anti-codon"/>
    <property type="match status" value="1"/>
</dbReference>
<dbReference type="GO" id="GO:0006422">
    <property type="term" value="P:aspartyl-tRNA aminoacylation"/>
    <property type="evidence" value="ECO:0007669"/>
    <property type="project" value="TreeGrafter"/>
</dbReference>
<evidence type="ECO:0000256" key="2">
    <source>
        <dbReference type="ARBA" id="ARBA00022598"/>
    </source>
</evidence>
<organism evidence="8 9">
    <name type="scientific">Zinderia insecticola (strain CARI)</name>
    <dbReference type="NCBI Taxonomy" id="871271"/>
    <lineage>
        <taxon>Bacteria</taxon>
        <taxon>Pseudomonadati</taxon>
        <taxon>Pseudomonadota</taxon>
        <taxon>Betaproteobacteria</taxon>
        <taxon>Burkholderiales</taxon>
        <taxon>Oxalobacteraceae</taxon>
        <taxon>Candidatus Zinderia</taxon>
    </lineage>
</organism>
<dbReference type="Gene3D" id="3.30.1360.30">
    <property type="entry name" value="GAD-like domain"/>
    <property type="match status" value="1"/>
</dbReference>